<evidence type="ECO:0000313" key="1">
    <source>
        <dbReference type="EMBL" id="MFD2035471.1"/>
    </source>
</evidence>
<reference evidence="2" key="1">
    <citation type="journal article" date="2019" name="Int. J. Syst. Evol. Microbiol.">
        <title>The Global Catalogue of Microorganisms (GCM) 10K type strain sequencing project: providing services to taxonomists for standard genome sequencing and annotation.</title>
        <authorList>
            <consortium name="The Broad Institute Genomics Platform"/>
            <consortium name="The Broad Institute Genome Sequencing Center for Infectious Disease"/>
            <person name="Wu L."/>
            <person name="Ma J."/>
        </authorList>
    </citation>
    <scope>NUCLEOTIDE SEQUENCE [LARGE SCALE GENOMIC DNA]</scope>
    <source>
        <strain evidence="2">CGMCC 1.15180</strain>
    </source>
</reference>
<protein>
    <submittedName>
        <fullName evidence="1">Uncharacterized protein</fullName>
    </submittedName>
</protein>
<dbReference type="EMBL" id="JBHUHR010000032">
    <property type="protein sequence ID" value="MFD2035471.1"/>
    <property type="molecule type" value="Genomic_DNA"/>
</dbReference>
<sequence>MSKQMRKYIDTFEEFRAKRKQFEVIVSYDCSQIHNNFANKLRAILRNNYGSQEITLSNYRIGKLLNFDEIDSLKKEILESFSESAPITEAKREKKTVVSIIVPSENQFVIDEIINEPVN</sequence>
<proteinExistence type="predicted"/>
<gene>
    <name evidence="1" type="ORF">ACFSKL_11755</name>
</gene>
<evidence type="ECO:0000313" key="2">
    <source>
        <dbReference type="Proteomes" id="UP001597361"/>
    </source>
</evidence>
<keyword evidence="2" id="KW-1185">Reference proteome</keyword>
<accession>A0ABW4VP57</accession>
<dbReference type="RefSeq" id="WP_376886437.1">
    <property type="nucleotide sequence ID" value="NZ_JBHUHR010000032.1"/>
</dbReference>
<comment type="caution">
    <text evidence="1">The sequence shown here is derived from an EMBL/GenBank/DDBJ whole genome shotgun (WGS) entry which is preliminary data.</text>
</comment>
<dbReference type="Proteomes" id="UP001597361">
    <property type="component" value="Unassembled WGS sequence"/>
</dbReference>
<organism evidence="1 2">
    <name type="scientific">Belliella marina</name>
    <dbReference type="NCBI Taxonomy" id="1644146"/>
    <lineage>
        <taxon>Bacteria</taxon>
        <taxon>Pseudomonadati</taxon>
        <taxon>Bacteroidota</taxon>
        <taxon>Cytophagia</taxon>
        <taxon>Cytophagales</taxon>
        <taxon>Cyclobacteriaceae</taxon>
        <taxon>Belliella</taxon>
    </lineage>
</organism>
<name>A0ABW4VP57_9BACT</name>